<dbReference type="OrthoDB" id="1684102at2759"/>
<dbReference type="InterPro" id="IPR029044">
    <property type="entry name" value="Nucleotide-diphossugar_trans"/>
</dbReference>
<dbReference type="EMBL" id="MU129064">
    <property type="protein sequence ID" value="KAF9508134.1"/>
    <property type="molecule type" value="Genomic_DNA"/>
</dbReference>
<gene>
    <name evidence="1" type="ORF">BS47DRAFT_1366140</name>
</gene>
<keyword evidence="2" id="KW-1185">Reference proteome</keyword>
<dbReference type="Proteomes" id="UP000886523">
    <property type="component" value="Unassembled WGS sequence"/>
</dbReference>
<dbReference type="AlphaFoldDB" id="A0A9P6DR64"/>
<comment type="caution">
    <text evidence="1">The sequence shown here is derived from an EMBL/GenBank/DDBJ whole genome shotgun (WGS) entry which is preliminary data.</text>
</comment>
<proteinExistence type="predicted"/>
<dbReference type="Gene3D" id="3.90.550.10">
    <property type="entry name" value="Spore Coat Polysaccharide Biosynthesis Protein SpsA, Chain A"/>
    <property type="match status" value="1"/>
</dbReference>
<evidence type="ECO:0000313" key="2">
    <source>
        <dbReference type="Proteomes" id="UP000886523"/>
    </source>
</evidence>
<accession>A0A9P6DR64</accession>
<protein>
    <submittedName>
        <fullName evidence="1">Uncharacterized protein</fullName>
    </submittedName>
</protein>
<organism evidence="1 2">
    <name type="scientific">Hydnum rufescens UP504</name>
    <dbReference type="NCBI Taxonomy" id="1448309"/>
    <lineage>
        <taxon>Eukaryota</taxon>
        <taxon>Fungi</taxon>
        <taxon>Dikarya</taxon>
        <taxon>Basidiomycota</taxon>
        <taxon>Agaricomycotina</taxon>
        <taxon>Agaricomycetes</taxon>
        <taxon>Cantharellales</taxon>
        <taxon>Hydnaceae</taxon>
        <taxon>Hydnum</taxon>
    </lineage>
</organism>
<name>A0A9P6DR64_9AGAM</name>
<reference evidence="1" key="1">
    <citation type="journal article" date="2020" name="Nat. Commun.">
        <title>Large-scale genome sequencing of mycorrhizal fungi provides insights into the early evolution of symbiotic traits.</title>
        <authorList>
            <person name="Miyauchi S."/>
            <person name="Kiss E."/>
            <person name="Kuo A."/>
            <person name="Drula E."/>
            <person name="Kohler A."/>
            <person name="Sanchez-Garcia M."/>
            <person name="Morin E."/>
            <person name="Andreopoulos B."/>
            <person name="Barry K.W."/>
            <person name="Bonito G."/>
            <person name="Buee M."/>
            <person name="Carver A."/>
            <person name="Chen C."/>
            <person name="Cichocki N."/>
            <person name="Clum A."/>
            <person name="Culley D."/>
            <person name="Crous P.W."/>
            <person name="Fauchery L."/>
            <person name="Girlanda M."/>
            <person name="Hayes R.D."/>
            <person name="Keri Z."/>
            <person name="LaButti K."/>
            <person name="Lipzen A."/>
            <person name="Lombard V."/>
            <person name="Magnuson J."/>
            <person name="Maillard F."/>
            <person name="Murat C."/>
            <person name="Nolan M."/>
            <person name="Ohm R.A."/>
            <person name="Pangilinan J."/>
            <person name="Pereira M.F."/>
            <person name="Perotto S."/>
            <person name="Peter M."/>
            <person name="Pfister S."/>
            <person name="Riley R."/>
            <person name="Sitrit Y."/>
            <person name="Stielow J.B."/>
            <person name="Szollosi G."/>
            <person name="Zifcakova L."/>
            <person name="Stursova M."/>
            <person name="Spatafora J.W."/>
            <person name="Tedersoo L."/>
            <person name="Vaario L.M."/>
            <person name="Yamada A."/>
            <person name="Yan M."/>
            <person name="Wang P."/>
            <person name="Xu J."/>
            <person name="Bruns T."/>
            <person name="Baldrian P."/>
            <person name="Vilgalys R."/>
            <person name="Dunand C."/>
            <person name="Henrissat B."/>
            <person name="Grigoriev I.V."/>
            <person name="Hibbett D."/>
            <person name="Nagy L.G."/>
            <person name="Martin F.M."/>
        </authorList>
    </citation>
    <scope>NUCLEOTIDE SEQUENCE</scope>
    <source>
        <strain evidence="1">UP504</strain>
    </source>
</reference>
<evidence type="ECO:0000313" key="1">
    <source>
        <dbReference type="EMBL" id="KAF9508134.1"/>
    </source>
</evidence>
<sequence length="363" mass="41311">MESRLLILAAIVLPIGLYFWTIYTQQALGVPGITAVLLNWKRLDNNVRIVAELCKLDTIAQIRIWNNNPSLQLHFRDFASTGCPEQKIWIHNSPQNVLFLARYIACASSYTRHCFIQDDDYLVRAPVIQALYLYLQEATNSEQPIHLLAPDAHLSTALLSISTSRIHTSFAWLGYGTIVARSHVRSFLTLLHHPLLDMKMDERHMADNYFSVLGNRISTIWIDQGEPLHHNDAFTVGTEGDHRNWLFAQKALDRLITVLDEPNLRTFGPYTDRSLSLRSSSIITRAPCLRDSCVVETNILLLPNGTPPHNMSEEDARRLNFRETFLYHSAVLGSEGIERYVRHSLSALVDGDYETSFRSPKGE</sequence>